<reference evidence="1 2" key="1">
    <citation type="journal article" date="2012" name="J. Bacteriol.">
        <title>Genome Sequence of Fibrella aestuarina BUZ 2T, a Filamentous Marine Bacterium.</title>
        <authorList>
            <person name="Filippini M."/>
            <person name="Qi W."/>
            <person name="Blom J."/>
            <person name="Goesmann A."/>
            <person name="Smits T.H."/>
            <person name="Bagheri H.C."/>
        </authorList>
    </citation>
    <scope>NUCLEOTIDE SEQUENCE [LARGE SCALE GENOMIC DNA]</scope>
    <source>
        <strain evidence="2">BUZ 2T</strain>
    </source>
</reference>
<gene>
    <name evidence="1" type="ORF">FAES_4040</name>
</gene>
<dbReference type="AlphaFoldDB" id="I0KD37"/>
<name>I0KD37_9BACT</name>
<protein>
    <submittedName>
        <fullName evidence="1">Uncharacterized protein</fullName>
    </submittedName>
</protein>
<dbReference type="EMBL" id="HE796683">
    <property type="protein sequence ID" value="CCH02040.1"/>
    <property type="molecule type" value="Genomic_DNA"/>
</dbReference>
<evidence type="ECO:0000313" key="2">
    <source>
        <dbReference type="Proteomes" id="UP000011058"/>
    </source>
</evidence>
<dbReference type="HOGENOM" id="CLU_1774640_0_0_10"/>
<keyword evidence="2" id="KW-1185">Reference proteome</keyword>
<dbReference type="Proteomes" id="UP000011058">
    <property type="component" value="Chromosome"/>
</dbReference>
<evidence type="ECO:0000313" key="1">
    <source>
        <dbReference type="EMBL" id="CCH02040.1"/>
    </source>
</evidence>
<dbReference type="KEGG" id="fae:FAES_4040"/>
<proteinExistence type="predicted"/>
<dbReference type="STRING" id="1166018.FAES_4040"/>
<dbReference type="RefSeq" id="WP_015333139.1">
    <property type="nucleotide sequence ID" value="NC_020054.1"/>
</dbReference>
<sequence>MNTLQPTEEHIRKAATIVADLWAAQLQKPLNKDNGDDNPMLFLLTAQPTIQAQATITAEQMETFKASLIQQIINEMMPSDKRPNGRLAMCVGTDYGPDWHLAPAAEKAGIPDICFPWKSQTYISLDRNEINSQFGYSARAQTVAIQ</sequence>
<accession>I0KD37</accession>
<organism evidence="1 2">
    <name type="scientific">Fibrella aestuarina BUZ 2</name>
    <dbReference type="NCBI Taxonomy" id="1166018"/>
    <lineage>
        <taxon>Bacteria</taxon>
        <taxon>Pseudomonadati</taxon>
        <taxon>Bacteroidota</taxon>
        <taxon>Cytophagia</taxon>
        <taxon>Cytophagales</taxon>
        <taxon>Spirosomataceae</taxon>
        <taxon>Fibrella</taxon>
    </lineage>
</organism>